<feature type="transmembrane region" description="Helical" evidence="1">
    <location>
        <begin position="46"/>
        <end position="70"/>
    </location>
</feature>
<evidence type="ECO:0000313" key="2">
    <source>
        <dbReference type="EMBL" id="SDT66833.1"/>
    </source>
</evidence>
<reference evidence="2 3" key="1">
    <citation type="submission" date="2016-10" db="EMBL/GenBank/DDBJ databases">
        <authorList>
            <person name="de Groot N.N."/>
        </authorList>
    </citation>
    <scope>NUCLEOTIDE SEQUENCE [LARGE SCALE GENOMIC DNA]</scope>
    <source>
        <strain evidence="2 3">DSM 43941</strain>
    </source>
</reference>
<dbReference type="Proteomes" id="UP000198688">
    <property type="component" value="Chromosome I"/>
</dbReference>
<keyword evidence="3" id="KW-1185">Reference proteome</keyword>
<feature type="transmembrane region" description="Helical" evidence="1">
    <location>
        <begin position="168"/>
        <end position="192"/>
    </location>
</feature>
<feature type="transmembrane region" description="Helical" evidence="1">
    <location>
        <begin position="108"/>
        <end position="129"/>
    </location>
</feature>
<evidence type="ECO:0000313" key="3">
    <source>
        <dbReference type="Proteomes" id="UP000198688"/>
    </source>
</evidence>
<feature type="transmembrane region" description="Helical" evidence="1">
    <location>
        <begin position="82"/>
        <end position="102"/>
    </location>
</feature>
<dbReference type="Pfam" id="PF06197">
    <property type="entry name" value="DUF998"/>
    <property type="match status" value="1"/>
</dbReference>
<dbReference type="AlphaFoldDB" id="A0A1H2C8R3"/>
<dbReference type="STRING" id="113562.SAMN04489716_5394"/>
<keyword evidence="1" id="KW-0472">Membrane</keyword>
<keyword evidence="1" id="KW-0812">Transmembrane</keyword>
<evidence type="ECO:0000256" key="1">
    <source>
        <dbReference type="SAM" id="Phobius"/>
    </source>
</evidence>
<dbReference type="InterPro" id="IPR009339">
    <property type="entry name" value="DUF998"/>
</dbReference>
<proteinExistence type="predicted"/>
<sequence>MASGGIYFAAEFITAAAWTDPPYSYTYHFISNLGVHGPSTALGQHMYSPLAAVMNTGFILFGLTVPAAVLMLRGLPAGRIGALIATATLMAAGSTLVALFPGDNDASVFHGLGALAAFGGGNTLAILLGRAHRLLGISRRLGRTLVLLGVLGFASLVVYLTVATDTGILIGFFERGVIYPFLIGFIALGAALKAPTPMR</sequence>
<keyword evidence="1" id="KW-1133">Transmembrane helix</keyword>
<organism evidence="2 3">
    <name type="scientific">Actinoplanes derwentensis</name>
    <dbReference type="NCBI Taxonomy" id="113562"/>
    <lineage>
        <taxon>Bacteria</taxon>
        <taxon>Bacillati</taxon>
        <taxon>Actinomycetota</taxon>
        <taxon>Actinomycetes</taxon>
        <taxon>Micromonosporales</taxon>
        <taxon>Micromonosporaceae</taxon>
        <taxon>Actinoplanes</taxon>
    </lineage>
</organism>
<protein>
    <recommendedName>
        <fullName evidence="4">DUF998 domain-containing protein</fullName>
    </recommendedName>
</protein>
<accession>A0A1H2C8R3</accession>
<evidence type="ECO:0008006" key="4">
    <source>
        <dbReference type="Google" id="ProtNLM"/>
    </source>
</evidence>
<name>A0A1H2C8R3_9ACTN</name>
<dbReference type="EMBL" id="LT629758">
    <property type="protein sequence ID" value="SDT66833.1"/>
    <property type="molecule type" value="Genomic_DNA"/>
</dbReference>
<dbReference type="RefSeq" id="WP_172890625.1">
    <property type="nucleotide sequence ID" value="NZ_BOMJ01000069.1"/>
</dbReference>
<gene>
    <name evidence="2" type="ORF">SAMN04489716_5394</name>
</gene>
<feature type="transmembrane region" description="Helical" evidence="1">
    <location>
        <begin position="141"/>
        <end position="162"/>
    </location>
</feature>